<name>A0A7Y9ERB2_9ACTN</name>
<gene>
    <name evidence="1" type="ORF">BJY14_008495</name>
</gene>
<accession>A0A7Y9ERB2</accession>
<organism evidence="1 2">
    <name type="scientific">Actinomadura luteofluorescens</name>
    <dbReference type="NCBI Taxonomy" id="46163"/>
    <lineage>
        <taxon>Bacteria</taxon>
        <taxon>Bacillati</taxon>
        <taxon>Actinomycetota</taxon>
        <taxon>Actinomycetes</taxon>
        <taxon>Streptosporangiales</taxon>
        <taxon>Thermomonosporaceae</taxon>
        <taxon>Actinomadura</taxon>
    </lineage>
</organism>
<dbReference type="RefSeq" id="WP_179848702.1">
    <property type="nucleotide sequence ID" value="NZ_JACCBA010000001.1"/>
</dbReference>
<dbReference type="SUPFAM" id="SSF54637">
    <property type="entry name" value="Thioesterase/thiol ester dehydrase-isomerase"/>
    <property type="match status" value="1"/>
</dbReference>
<dbReference type="CDD" id="cd00586">
    <property type="entry name" value="4HBT"/>
    <property type="match status" value="1"/>
</dbReference>
<evidence type="ECO:0000313" key="2">
    <source>
        <dbReference type="Proteomes" id="UP000529783"/>
    </source>
</evidence>
<dbReference type="Gene3D" id="3.10.129.10">
    <property type="entry name" value="Hotdog Thioesterase"/>
    <property type="match status" value="1"/>
</dbReference>
<dbReference type="Proteomes" id="UP000529783">
    <property type="component" value="Unassembled WGS sequence"/>
</dbReference>
<dbReference type="AlphaFoldDB" id="A0A7Y9ERB2"/>
<protein>
    <submittedName>
        <fullName evidence="1">Enediyne biosynthesis thioesterase</fullName>
    </submittedName>
</protein>
<keyword evidence="2" id="KW-1185">Reference proteome</keyword>
<evidence type="ECO:0000313" key="1">
    <source>
        <dbReference type="EMBL" id="NYD52512.1"/>
    </source>
</evidence>
<reference evidence="1 2" key="1">
    <citation type="submission" date="2020-07" db="EMBL/GenBank/DDBJ databases">
        <title>Sequencing the genomes of 1000 actinobacteria strains.</title>
        <authorList>
            <person name="Klenk H.-P."/>
        </authorList>
    </citation>
    <scope>NUCLEOTIDE SEQUENCE [LARGE SCALE GENOMIC DNA]</scope>
    <source>
        <strain evidence="1 2">DSM 40398</strain>
    </source>
</reference>
<dbReference type="Pfam" id="PF13279">
    <property type="entry name" value="4HBT_2"/>
    <property type="match status" value="1"/>
</dbReference>
<dbReference type="InterPro" id="IPR029069">
    <property type="entry name" value="HotDog_dom_sf"/>
</dbReference>
<comment type="caution">
    <text evidence="1">The sequence shown here is derived from an EMBL/GenBank/DDBJ whole genome shotgun (WGS) entry which is preliminary data.</text>
</comment>
<proteinExistence type="predicted"/>
<dbReference type="EMBL" id="JACCBA010000001">
    <property type="protein sequence ID" value="NYD52512.1"/>
    <property type="molecule type" value="Genomic_DNA"/>
</dbReference>
<sequence length="156" mass="17385">MKAYFEYRHRVTFADTNLVGNVYFTNYLSWQGTCRELFLAEKAPKTVARLNGDLALVTSSCSCEFFSELYALDTVSVRMSLVGMDFSQITMGFEYYRITDGPARLVARGEQTVSCTLRAEDGLTTVEVPGELRAALDAYAPDPRGAGRPRPETSPR</sequence>